<gene>
    <name evidence="3" type="ORF">EJ104_04290</name>
</gene>
<dbReference type="EMBL" id="RXPE01000005">
    <property type="protein sequence ID" value="RTR29070.1"/>
    <property type="molecule type" value="Genomic_DNA"/>
</dbReference>
<keyword evidence="4" id="KW-1185">Reference proteome</keyword>
<protein>
    <submittedName>
        <fullName evidence="3">Uncharacterized protein</fullName>
    </submittedName>
</protein>
<keyword evidence="2" id="KW-0472">Membrane</keyword>
<dbReference type="RefSeq" id="WP_126351524.1">
    <property type="nucleotide sequence ID" value="NZ_CP086380.1"/>
</dbReference>
<feature type="region of interest" description="Disordered" evidence="1">
    <location>
        <begin position="45"/>
        <end position="70"/>
    </location>
</feature>
<proteinExistence type="predicted"/>
<accession>A0A3S0I797</accession>
<dbReference type="AlphaFoldDB" id="A0A3S0I797"/>
<evidence type="ECO:0000256" key="1">
    <source>
        <dbReference type="SAM" id="MobiDB-lite"/>
    </source>
</evidence>
<reference evidence="3 4" key="1">
    <citation type="submission" date="2018-12" db="EMBL/GenBank/DDBJ databases">
        <title>Deinococcus radiophilus ATCC 27603 genome sequencing and assembly.</title>
        <authorList>
            <person name="Maclea K.S."/>
            <person name="Maynard C.R."/>
        </authorList>
    </citation>
    <scope>NUCLEOTIDE SEQUENCE [LARGE SCALE GENOMIC DNA]</scope>
    <source>
        <strain evidence="3 4">ATCC 27603</strain>
    </source>
</reference>
<feature type="transmembrane region" description="Helical" evidence="2">
    <location>
        <begin position="22"/>
        <end position="39"/>
    </location>
</feature>
<evidence type="ECO:0000313" key="4">
    <source>
        <dbReference type="Proteomes" id="UP000277766"/>
    </source>
</evidence>
<keyword evidence="2" id="KW-0812">Transmembrane</keyword>
<dbReference type="Proteomes" id="UP000277766">
    <property type="component" value="Unassembled WGS sequence"/>
</dbReference>
<sequence length="148" mass="16190">MKYVNDDTPAPPANDRLGVADWLKIGLAVLMVLFLLGLWRQDTDAEPGQPSQSAVTEAAQHWEGSGELNTDPFRLDAQNYSVSVTTGSDCFYAFDLRGLDGESHEGLARAQMGTQESNIYQLPPGEYYLVVTTGPAPKCPWSVDLTPR</sequence>
<keyword evidence="2" id="KW-1133">Transmembrane helix</keyword>
<comment type="caution">
    <text evidence="3">The sequence shown here is derived from an EMBL/GenBank/DDBJ whole genome shotgun (WGS) entry which is preliminary data.</text>
</comment>
<organism evidence="3 4">
    <name type="scientific">Deinococcus radiophilus</name>
    <dbReference type="NCBI Taxonomy" id="32062"/>
    <lineage>
        <taxon>Bacteria</taxon>
        <taxon>Thermotogati</taxon>
        <taxon>Deinococcota</taxon>
        <taxon>Deinococci</taxon>
        <taxon>Deinococcales</taxon>
        <taxon>Deinococcaceae</taxon>
        <taxon>Deinococcus</taxon>
    </lineage>
</organism>
<evidence type="ECO:0000313" key="3">
    <source>
        <dbReference type="EMBL" id="RTR29070.1"/>
    </source>
</evidence>
<name>A0A3S0I797_9DEIO</name>
<evidence type="ECO:0000256" key="2">
    <source>
        <dbReference type="SAM" id="Phobius"/>
    </source>
</evidence>